<dbReference type="GO" id="GO:0000287">
    <property type="term" value="F:magnesium ion binding"/>
    <property type="evidence" value="ECO:0007669"/>
    <property type="project" value="UniProtKB-UniRule"/>
</dbReference>
<gene>
    <name evidence="9" type="primary">thiE</name>
    <name evidence="13" type="ordered locus">Mmc1_3286</name>
</gene>
<keyword evidence="4 9" id="KW-0460">Magnesium</keyword>
<dbReference type="CDD" id="cd00564">
    <property type="entry name" value="TMP_TenI"/>
    <property type="match status" value="1"/>
</dbReference>
<evidence type="ECO:0000256" key="11">
    <source>
        <dbReference type="RuleBase" id="RU004253"/>
    </source>
</evidence>
<evidence type="ECO:0000256" key="1">
    <source>
        <dbReference type="ARBA" id="ARBA00005165"/>
    </source>
</evidence>
<comment type="pathway">
    <text evidence="1 9 11">Cofactor biosynthesis; thiamine diphosphate biosynthesis; thiamine phosphate from 4-amino-2-methyl-5-diphosphomethylpyrimidine and 4-methyl-5-(2-phosphoethyl)-thiazole: step 1/1.</text>
</comment>
<accession>A0LCT3</accession>
<keyword evidence="3 9" id="KW-0479">Metal-binding</keyword>
<dbReference type="EC" id="2.5.1.3" evidence="9"/>
<organism evidence="13 14">
    <name type="scientific">Magnetococcus marinus (strain ATCC BAA-1437 / JCM 17883 / MC-1)</name>
    <dbReference type="NCBI Taxonomy" id="156889"/>
    <lineage>
        <taxon>Bacteria</taxon>
        <taxon>Pseudomonadati</taxon>
        <taxon>Pseudomonadota</taxon>
        <taxon>Magnetococcia</taxon>
        <taxon>Magnetococcales</taxon>
        <taxon>Magnetococcaceae</taxon>
        <taxon>Magnetococcus</taxon>
    </lineage>
</organism>
<keyword evidence="5 9" id="KW-0784">Thiamine biosynthesis</keyword>
<dbReference type="EMBL" id="CP000471">
    <property type="protein sequence ID" value="ABK45776.1"/>
    <property type="molecule type" value="Genomic_DNA"/>
</dbReference>
<dbReference type="SUPFAM" id="SSF51391">
    <property type="entry name" value="Thiamin phosphate synthase"/>
    <property type="match status" value="1"/>
</dbReference>
<dbReference type="GO" id="GO:0004789">
    <property type="term" value="F:thiamine-phosphate diphosphorylase activity"/>
    <property type="evidence" value="ECO:0007669"/>
    <property type="project" value="UniProtKB-UniRule"/>
</dbReference>
<evidence type="ECO:0000313" key="14">
    <source>
        <dbReference type="Proteomes" id="UP000002586"/>
    </source>
</evidence>
<dbReference type="RefSeq" id="WP_011714838.1">
    <property type="nucleotide sequence ID" value="NC_008576.1"/>
</dbReference>
<evidence type="ECO:0000313" key="13">
    <source>
        <dbReference type="EMBL" id="ABK45776.1"/>
    </source>
</evidence>
<dbReference type="Pfam" id="PF02581">
    <property type="entry name" value="TMP-TENI"/>
    <property type="match status" value="1"/>
</dbReference>
<dbReference type="InterPro" id="IPR034291">
    <property type="entry name" value="TMP_synthase"/>
</dbReference>
<dbReference type="NCBIfam" id="TIGR00693">
    <property type="entry name" value="thiE"/>
    <property type="match status" value="1"/>
</dbReference>
<protein>
    <recommendedName>
        <fullName evidence="9">Thiamine-phosphate synthase</fullName>
        <shortName evidence="9">TP synthase</shortName>
        <shortName evidence="9">TPS</shortName>
        <ecNumber evidence="9">2.5.1.3</ecNumber>
    </recommendedName>
    <alternativeName>
        <fullName evidence="9">Thiamine-phosphate pyrophosphorylase</fullName>
        <shortName evidence="9">TMP pyrophosphorylase</shortName>
        <shortName evidence="9">TMP-PPase</shortName>
    </alternativeName>
</protein>
<dbReference type="Proteomes" id="UP000002586">
    <property type="component" value="Chromosome"/>
</dbReference>
<dbReference type="STRING" id="156889.Mmc1_3286"/>
<dbReference type="HOGENOM" id="CLU_018272_3_2_5"/>
<dbReference type="AlphaFoldDB" id="A0LCT3"/>
<proteinExistence type="inferred from homology"/>
<keyword evidence="2 9" id="KW-0808">Transferase</keyword>
<feature type="binding site" evidence="9">
    <location>
        <position position="114"/>
    </location>
    <ligand>
        <name>4-amino-2-methyl-5-(diphosphooxymethyl)pyrimidine</name>
        <dbReference type="ChEBI" id="CHEBI:57841"/>
    </ligand>
</feature>
<dbReference type="GO" id="GO:0005737">
    <property type="term" value="C:cytoplasm"/>
    <property type="evidence" value="ECO:0007669"/>
    <property type="project" value="TreeGrafter"/>
</dbReference>
<evidence type="ECO:0000256" key="6">
    <source>
        <dbReference type="ARBA" id="ARBA00047334"/>
    </source>
</evidence>
<dbReference type="Gene3D" id="3.20.20.70">
    <property type="entry name" value="Aldolase class I"/>
    <property type="match status" value="1"/>
</dbReference>
<dbReference type="HAMAP" id="MF_00097">
    <property type="entry name" value="TMP_synthase"/>
    <property type="match status" value="1"/>
</dbReference>
<feature type="domain" description="Thiamine phosphate synthase/TenI" evidence="12">
    <location>
        <begin position="9"/>
        <end position="195"/>
    </location>
</feature>
<feature type="binding site" evidence="9">
    <location>
        <position position="75"/>
    </location>
    <ligand>
        <name>4-amino-2-methyl-5-(diphosphooxymethyl)pyrimidine</name>
        <dbReference type="ChEBI" id="CHEBI:57841"/>
    </ligand>
</feature>
<keyword evidence="14" id="KW-1185">Reference proteome</keyword>
<comment type="catalytic activity">
    <reaction evidence="6 9 10">
        <text>4-methyl-5-(2-phosphooxyethyl)-thiazole + 4-amino-2-methyl-5-(diphosphooxymethyl)pyrimidine + H(+) = thiamine phosphate + diphosphate</text>
        <dbReference type="Rhea" id="RHEA:22328"/>
        <dbReference type="ChEBI" id="CHEBI:15378"/>
        <dbReference type="ChEBI" id="CHEBI:33019"/>
        <dbReference type="ChEBI" id="CHEBI:37575"/>
        <dbReference type="ChEBI" id="CHEBI:57841"/>
        <dbReference type="ChEBI" id="CHEBI:58296"/>
        <dbReference type="EC" id="2.5.1.3"/>
    </reaction>
</comment>
<evidence type="ECO:0000256" key="10">
    <source>
        <dbReference type="RuleBase" id="RU003826"/>
    </source>
</evidence>
<comment type="function">
    <text evidence="9">Condenses 4-methyl-5-(beta-hydroxyethyl)thiazole monophosphate (THZ-P) and 2-methyl-4-amino-5-hydroxymethyl pyrimidine pyrophosphate (HMP-PP) to form thiamine monophosphate (TMP).</text>
</comment>
<feature type="binding site" evidence="9">
    <location>
        <begin position="192"/>
        <end position="193"/>
    </location>
    <ligand>
        <name>2-[(2R,5Z)-2-carboxy-4-methylthiazol-5(2H)-ylidene]ethyl phosphate</name>
        <dbReference type="ChEBI" id="CHEBI:62899"/>
    </ligand>
</feature>
<dbReference type="InterPro" id="IPR036206">
    <property type="entry name" value="ThiamineP_synth_sf"/>
</dbReference>
<dbReference type="GO" id="GO:0009228">
    <property type="term" value="P:thiamine biosynthetic process"/>
    <property type="evidence" value="ECO:0007669"/>
    <property type="project" value="UniProtKB-KW"/>
</dbReference>
<dbReference type="UniPathway" id="UPA00060">
    <property type="reaction ID" value="UER00141"/>
</dbReference>
<reference evidence="13 14" key="2">
    <citation type="journal article" date="2012" name="Int. J. Syst. Evol. Microbiol.">
        <title>Magnetococcus marinus gen. nov., sp. nov., a marine, magnetotactic bacterium that represents a novel lineage (Magnetococcaceae fam. nov.; Magnetococcales ord. nov.) at the base of the Alphaproteobacteria.</title>
        <authorList>
            <person name="Bazylinski D.A."/>
            <person name="Williams T.J."/>
            <person name="Lefevre C.T."/>
            <person name="Berg R.J."/>
            <person name="Zhang C.L."/>
            <person name="Bowser S.S."/>
            <person name="Dean A.J."/>
            <person name="Beveridge T.J."/>
        </authorList>
    </citation>
    <scope>NUCLEOTIDE SEQUENCE [LARGE SCALE GENOMIC DNA]</scope>
    <source>
        <strain evidence="14">ATCC BAA-1437 / JCM 17883 / MC-1</strain>
    </source>
</reference>
<dbReference type="OrthoDB" id="9810880at2"/>
<comment type="catalytic activity">
    <reaction evidence="7 9 10">
        <text>2-(2-carboxy-4-methylthiazol-5-yl)ethyl phosphate + 4-amino-2-methyl-5-(diphosphooxymethyl)pyrimidine + 2 H(+) = thiamine phosphate + CO2 + diphosphate</text>
        <dbReference type="Rhea" id="RHEA:47848"/>
        <dbReference type="ChEBI" id="CHEBI:15378"/>
        <dbReference type="ChEBI" id="CHEBI:16526"/>
        <dbReference type="ChEBI" id="CHEBI:33019"/>
        <dbReference type="ChEBI" id="CHEBI:37575"/>
        <dbReference type="ChEBI" id="CHEBI:57841"/>
        <dbReference type="ChEBI" id="CHEBI:62890"/>
        <dbReference type="EC" id="2.5.1.3"/>
    </reaction>
</comment>
<dbReference type="eggNOG" id="COG0352">
    <property type="taxonomic scope" value="Bacteria"/>
</dbReference>
<dbReference type="InterPro" id="IPR013785">
    <property type="entry name" value="Aldolase_TIM"/>
</dbReference>
<comment type="similarity">
    <text evidence="9 10">Belongs to the thiamine-phosphate synthase family.</text>
</comment>
<dbReference type="KEGG" id="mgm:Mmc1_3286"/>
<evidence type="ECO:0000256" key="5">
    <source>
        <dbReference type="ARBA" id="ARBA00022977"/>
    </source>
</evidence>
<feature type="binding site" evidence="9">
    <location>
        <position position="143"/>
    </location>
    <ligand>
        <name>4-amino-2-methyl-5-(diphosphooxymethyl)pyrimidine</name>
        <dbReference type="ChEBI" id="CHEBI:57841"/>
    </ligand>
</feature>
<evidence type="ECO:0000256" key="8">
    <source>
        <dbReference type="ARBA" id="ARBA00047883"/>
    </source>
</evidence>
<evidence type="ECO:0000259" key="12">
    <source>
        <dbReference type="Pfam" id="PF02581"/>
    </source>
</evidence>
<dbReference type="PANTHER" id="PTHR20857">
    <property type="entry name" value="THIAMINE-PHOSPHATE PYROPHOSPHORYLASE"/>
    <property type="match status" value="1"/>
</dbReference>
<name>A0LCT3_MAGMM</name>
<feature type="binding site" evidence="9">
    <location>
        <position position="172"/>
    </location>
    <ligand>
        <name>2-[(2R,5Z)-2-carboxy-4-methylthiazol-5(2H)-ylidene]ethyl phosphate</name>
        <dbReference type="ChEBI" id="CHEBI:62899"/>
    </ligand>
</feature>
<feature type="binding site" evidence="9">
    <location>
        <begin position="42"/>
        <end position="46"/>
    </location>
    <ligand>
        <name>4-amino-2-methyl-5-(diphosphooxymethyl)pyrimidine</name>
        <dbReference type="ChEBI" id="CHEBI:57841"/>
    </ligand>
</feature>
<dbReference type="PANTHER" id="PTHR20857:SF15">
    <property type="entry name" value="THIAMINE-PHOSPHATE SYNTHASE"/>
    <property type="match status" value="1"/>
</dbReference>
<feature type="binding site" evidence="9">
    <location>
        <begin position="140"/>
        <end position="142"/>
    </location>
    <ligand>
        <name>2-[(2R,5Z)-2-carboxy-4-methylthiazol-5(2H)-ylidene]ethyl phosphate</name>
        <dbReference type="ChEBI" id="CHEBI:62899"/>
    </ligand>
</feature>
<feature type="binding site" evidence="9">
    <location>
        <position position="76"/>
    </location>
    <ligand>
        <name>Mg(2+)</name>
        <dbReference type="ChEBI" id="CHEBI:18420"/>
    </ligand>
</feature>
<comment type="catalytic activity">
    <reaction evidence="8 9 10">
        <text>2-[(2R,5Z)-2-carboxy-4-methylthiazol-5(2H)-ylidene]ethyl phosphate + 4-amino-2-methyl-5-(diphosphooxymethyl)pyrimidine + 2 H(+) = thiamine phosphate + CO2 + diphosphate</text>
        <dbReference type="Rhea" id="RHEA:47844"/>
        <dbReference type="ChEBI" id="CHEBI:15378"/>
        <dbReference type="ChEBI" id="CHEBI:16526"/>
        <dbReference type="ChEBI" id="CHEBI:33019"/>
        <dbReference type="ChEBI" id="CHEBI:37575"/>
        <dbReference type="ChEBI" id="CHEBI:57841"/>
        <dbReference type="ChEBI" id="CHEBI:62899"/>
        <dbReference type="EC" id="2.5.1.3"/>
    </reaction>
</comment>
<comment type="cofactor">
    <cofactor evidence="9">
        <name>Mg(2+)</name>
        <dbReference type="ChEBI" id="CHEBI:18420"/>
    </cofactor>
    <text evidence="9">Binds 1 Mg(2+) ion per subunit.</text>
</comment>
<evidence type="ECO:0000256" key="3">
    <source>
        <dbReference type="ARBA" id="ARBA00022723"/>
    </source>
</evidence>
<evidence type="ECO:0000256" key="4">
    <source>
        <dbReference type="ARBA" id="ARBA00022842"/>
    </source>
</evidence>
<sequence length="214" mass="23507">MSFPTHTLYPILDQAWLDQSGFHISAEAVAQQFNTLQLPLIQLRSKGEAGAQWAFMQPWAAAFRRHAPNCRLIINDRVDIALALAADGVHVGQEDLPVAVCRQILGNQAWVGLSTHNAEEIALARQSGCDYIGFGPVHTTDTKQNTYRVQGYARLAEACHLAAHLPVIAIGGIGKDRITPCMQAGAAGVAMISALWRQEDWIERLTDAQHRVHK</sequence>
<evidence type="ECO:0000256" key="2">
    <source>
        <dbReference type="ARBA" id="ARBA00022679"/>
    </source>
</evidence>
<feature type="binding site" evidence="9">
    <location>
        <position position="95"/>
    </location>
    <ligand>
        <name>Mg(2+)</name>
        <dbReference type="ChEBI" id="CHEBI:18420"/>
    </ligand>
</feature>
<evidence type="ECO:0000256" key="9">
    <source>
        <dbReference type="HAMAP-Rule" id="MF_00097"/>
    </source>
</evidence>
<dbReference type="GO" id="GO:0009229">
    <property type="term" value="P:thiamine diphosphate biosynthetic process"/>
    <property type="evidence" value="ECO:0007669"/>
    <property type="project" value="UniProtKB-UniRule"/>
</dbReference>
<evidence type="ECO:0000256" key="7">
    <source>
        <dbReference type="ARBA" id="ARBA00047851"/>
    </source>
</evidence>
<reference evidence="14" key="1">
    <citation type="journal article" date="2009" name="Appl. Environ. Microbiol.">
        <title>Complete genome sequence of the chemolithoautotrophic marine magnetotactic coccus strain MC-1.</title>
        <authorList>
            <person name="Schubbe S."/>
            <person name="Williams T.J."/>
            <person name="Xie G."/>
            <person name="Kiss H.E."/>
            <person name="Brettin T.S."/>
            <person name="Martinez D."/>
            <person name="Ross C.A."/>
            <person name="Schuler D."/>
            <person name="Cox B.L."/>
            <person name="Nealson K.H."/>
            <person name="Bazylinski D.A."/>
        </authorList>
    </citation>
    <scope>NUCLEOTIDE SEQUENCE [LARGE SCALE GENOMIC DNA]</scope>
    <source>
        <strain evidence="14">ATCC BAA-1437 / JCM 17883 / MC-1</strain>
    </source>
</reference>
<dbReference type="InterPro" id="IPR022998">
    <property type="entry name" value="ThiamineP_synth_TenI"/>
</dbReference>